<dbReference type="Proteomes" id="UP000772434">
    <property type="component" value="Unassembled WGS sequence"/>
</dbReference>
<protein>
    <submittedName>
        <fullName evidence="1">Uncharacterized protein</fullName>
    </submittedName>
</protein>
<keyword evidence="2" id="KW-1185">Reference proteome</keyword>
<proteinExistence type="predicted"/>
<name>A0A9P5PS75_9AGAR</name>
<reference evidence="1" key="1">
    <citation type="submission" date="2020-11" db="EMBL/GenBank/DDBJ databases">
        <authorList>
            <consortium name="DOE Joint Genome Institute"/>
            <person name="Ahrendt S."/>
            <person name="Riley R."/>
            <person name="Andreopoulos W."/>
            <person name="Labutti K."/>
            <person name="Pangilinan J."/>
            <person name="Ruiz-Duenas F.J."/>
            <person name="Barrasa J.M."/>
            <person name="Sanchez-Garcia M."/>
            <person name="Camarero S."/>
            <person name="Miyauchi S."/>
            <person name="Serrano A."/>
            <person name="Linde D."/>
            <person name="Babiker R."/>
            <person name="Drula E."/>
            <person name="Ayuso-Fernandez I."/>
            <person name="Pacheco R."/>
            <person name="Padilla G."/>
            <person name="Ferreira P."/>
            <person name="Barriuso J."/>
            <person name="Kellner H."/>
            <person name="Castanera R."/>
            <person name="Alfaro M."/>
            <person name="Ramirez L."/>
            <person name="Pisabarro A.G."/>
            <person name="Kuo A."/>
            <person name="Tritt A."/>
            <person name="Lipzen A."/>
            <person name="He G."/>
            <person name="Yan M."/>
            <person name="Ng V."/>
            <person name="Cullen D."/>
            <person name="Martin F."/>
            <person name="Rosso M.-N."/>
            <person name="Henrissat B."/>
            <person name="Hibbett D."/>
            <person name="Martinez A.T."/>
            <person name="Grigoriev I.V."/>
        </authorList>
    </citation>
    <scope>NUCLEOTIDE SEQUENCE</scope>
    <source>
        <strain evidence="1">AH 40177</strain>
    </source>
</reference>
<dbReference type="EMBL" id="JADNRY010000079">
    <property type="protein sequence ID" value="KAF9067025.1"/>
    <property type="molecule type" value="Genomic_DNA"/>
</dbReference>
<accession>A0A9P5PS75</accession>
<sequence length="174" mass="19399">MSTPNAGLALVPPELLSINFNLHSMIENRCEAAAWAGPRKVIALKSNINRTGKWETLNTARKLGSGGACQGLSIRSDEKNCGERCNLSNLTQAYTSLIIDMMSDIDAIEDNFSEAVRLKKSVLSSGEISTNLRRVKKNQLHVNHQWNLETLLTALYPEEVRYFQESESNDFNAQ</sequence>
<dbReference type="AlphaFoldDB" id="A0A9P5PS75"/>
<evidence type="ECO:0000313" key="1">
    <source>
        <dbReference type="EMBL" id="KAF9067025.1"/>
    </source>
</evidence>
<comment type="caution">
    <text evidence="1">The sequence shown here is derived from an EMBL/GenBank/DDBJ whole genome shotgun (WGS) entry which is preliminary data.</text>
</comment>
<organism evidence="1 2">
    <name type="scientific">Rhodocollybia butyracea</name>
    <dbReference type="NCBI Taxonomy" id="206335"/>
    <lineage>
        <taxon>Eukaryota</taxon>
        <taxon>Fungi</taxon>
        <taxon>Dikarya</taxon>
        <taxon>Basidiomycota</taxon>
        <taxon>Agaricomycotina</taxon>
        <taxon>Agaricomycetes</taxon>
        <taxon>Agaricomycetidae</taxon>
        <taxon>Agaricales</taxon>
        <taxon>Marasmiineae</taxon>
        <taxon>Omphalotaceae</taxon>
        <taxon>Rhodocollybia</taxon>
    </lineage>
</organism>
<evidence type="ECO:0000313" key="2">
    <source>
        <dbReference type="Proteomes" id="UP000772434"/>
    </source>
</evidence>
<gene>
    <name evidence="1" type="ORF">BDP27DRAFT_1404084</name>
</gene>